<evidence type="ECO:0000256" key="1">
    <source>
        <dbReference type="SAM" id="Coils"/>
    </source>
</evidence>
<comment type="caution">
    <text evidence="2">The sequence shown here is derived from an EMBL/GenBank/DDBJ whole genome shotgun (WGS) entry which is preliminary data.</text>
</comment>
<evidence type="ECO:0000313" key="3">
    <source>
        <dbReference type="Proteomes" id="UP000215914"/>
    </source>
</evidence>
<organism evidence="2 3">
    <name type="scientific">Helianthus annuus</name>
    <name type="common">Common sunflower</name>
    <dbReference type="NCBI Taxonomy" id="4232"/>
    <lineage>
        <taxon>Eukaryota</taxon>
        <taxon>Viridiplantae</taxon>
        <taxon>Streptophyta</taxon>
        <taxon>Embryophyta</taxon>
        <taxon>Tracheophyta</taxon>
        <taxon>Spermatophyta</taxon>
        <taxon>Magnoliopsida</taxon>
        <taxon>eudicotyledons</taxon>
        <taxon>Gunneridae</taxon>
        <taxon>Pentapetalae</taxon>
        <taxon>asterids</taxon>
        <taxon>campanulids</taxon>
        <taxon>Asterales</taxon>
        <taxon>Asteraceae</taxon>
        <taxon>Asteroideae</taxon>
        <taxon>Heliantheae alliance</taxon>
        <taxon>Heliantheae</taxon>
        <taxon>Helianthus</taxon>
    </lineage>
</organism>
<reference evidence="2" key="2">
    <citation type="submission" date="2020-06" db="EMBL/GenBank/DDBJ databases">
        <title>Helianthus annuus Genome sequencing and assembly Release 2.</title>
        <authorList>
            <person name="Gouzy J."/>
            <person name="Langlade N."/>
            <person name="Munos S."/>
        </authorList>
    </citation>
    <scope>NUCLEOTIDE SEQUENCE</scope>
    <source>
        <tissue evidence="2">Leaves</tissue>
    </source>
</reference>
<dbReference type="AlphaFoldDB" id="A0A9K3DRK0"/>
<keyword evidence="1" id="KW-0175">Coiled coil</keyword>
<dbReference type="EMBL" id="MNCJ02000331">
    <property type="protein sequence ID" value="KAF5760231.1"/>
    <property type="molecule type" value="Genomic_DNA"/>
</dbReference>
<feature type="coiled-coil region" evidence="1">
    <location>
        <begin position="153"/>
        <end position="215"/>
    </location>
</feature>
<gene>
    <name evidence="2" type="ORF">HanXRQr2_Chr16g0751001</name>
</gene>
<keyword evidence="3" id="KW-1185">Reference proteome</keyword>
<dbReference type="Gramene" id="mRNA:HanXRQr2_Chr16g0751001">
    <property type="protein sequence ID" value="CDS:HanXRQr2_Chr16g0751001.1"/>
    <property type="gene ID" value="HanXRQr2_Chr16g0751001"/>
</dbReference>
<protein>
    <submittedName>
        <fullName evidence="2">Uncharacterized protein</fullName>
    </submittedName>
</protein>
<reference evidence="2" key="1">
    <citation type="journal article" date="2017" name="Nature">
        <title>The sunflower genome provides insights into oil metabolism, flowering and Asterid evolution.</title>
        <authorList>
            <person name="Badouin H."/>
            <person name="Gouzy J."/>
            <person name="Grassa C.J."/>
            <person name="Murat F."/>
            <person name="Staton S.E."/>
            <person name="Cottret L."/>
            <person name="Lelandais-Briere C."/>
            <person name="Owens G.L."/>
            <person name="Carrere S."/>
            <person name="Mayjonade B."/>
            <person name="Legrand L."/>
            <person name="Gill N."/>
            <person name="Kane N.C."/>
            <person name="Bowers J.E."/>
            <person name="Hubner S."/>
            <person name="Bellec A."/>
            <person name="Berard A."/>
            <person name="Berges H."/>
            <person name="Blanchet N."/>
            <person name="Boniface M.C."/>
            <person name="Brunel D."/>
            <person name="Catrice O."/>
            <person name="Chaidir N."/>
            <person name="Claudel C."/>
            <person name="Donnadieu C."/>
            <person name="Faraut T."/>
            <person name="Fievet G."/>
            <person name="Helmstetter N."/>
            <person name="King M."/>
            <person name="Knapp S.J."/>
            <person name="Lai Z."/>
            <person name="Le Paslier M.C."/>
            <person name="Lippi Y."/>
            <person name="Lorenzon L."/>
            <person name="Mandel J.R."/>
            <person name="Marage G."/>
            <person name="Marchand G."/>
            <person name="Marquand E."/>
            <person name="Bret-Mestries E."/>
            <person name="Morien E."/>
            <person name="Nambeesan S."/>
            <person name="Nguyen T."/>
            <person name="Pegot-Espagnet P."/>
            <person name="Pouilly N."/>
            <person name="Raftis F."/>
            <person name="Sallet E."/>
            <person name="Schiex T."/>
            <person name="Thomas J."/>
            <person name="Vandecasteele C."/>
            <person name="Vares D."/>
            <person name="Vear F."/>
            <person name="Vautrin S."/>
            <person name="Crespi M."/>
            <person name="Mangin B."/>
            <person name="Burke J.M."/>
            <person name="Salse J."/>
            <person name="Munos S."/>
            <person name="Vincourt P."/>
            <person name="Rieseberg L.H."/>
            <person name="Langlade N.B."/>
        </authorList>
    </citation>
    <scope>NUCLEOTIDE SEQUENCE</scope>
    <source>
        <tissue evidence="2">Leaves</tissue>
    </source>
</reference>
<dbReference type="Proteomes" id="UP000215914">
    <property type="component" value="Unassembled WGS sequence"/>
</dbReference>
<proteinExistence type="predicted"/>
<name>A0A9K3DRK0_HELAN</name>
<accession>A0A9K3DRK0</accession>
<sequence>MNSTMADSVSQPRRLAEIRRRWMHDNTELHQARATIQELKDDKCRLENQLQAAGLREARFLSEKNKAQDNLKRVTAHLAEERIMWARDIAEKDRVLAQAKSVQEELERKAIAEAQKVRSEMSARLKKFQIDTDFVSQVQEQYQGLTAEVEASHTKARLRQAELEEREEKLKELQNHCDSLLSQNNVLTKSSAARLKEVERALEQSSAKVGDLTSQLEDMHHDRNWLICNGLVGAFEYLRQSPPFTALIDRLSATAYQSGHHDGVYKGYLECQQLEKIAPDFHTERSKFQSDMSNALGATYTEPLSSYGDLNVA</sequence>
<evidence type="ECO:0000313" key="2">
    <source>
        <dbReference type="EMBL" id="KAF5760231.1"/>
    </source>
</evidence>